<dbReference type="Proteomes" id="UP001165653">
    <property type="component" value="Unassembled WGS sequence"/>
</dbReference>
<protein>
    <submittedName>
        <fullName evidence="1">Uncharacterized protein</fullName>
    </submittedName>
</protein>
<organism evidence="1 2">
    <name type="scientific">Luteolibacter rhizosphaerae</name>
    <dbReference type="NCBI Taxonomy" id="2989719"/>
    <lineage>
        <taxon>Bacteria</taxon>
        <taxon>Pseudomonadati</taxon>
        <taxon>Verrucomicrobiota</taxon>
        <taxon>Verrucomicrobiia</taxon>
        <taxon>Verrucomicrobiales</taxon>
        <taxon>Verrucomicrobiaceae</taxon>
        <taxon>Luteolibacter</taxon>
    </lineage>
</organism>
<reference evidence="1" key="1">
    <citation type="submission" date="2022-10" db="EMBL/GenBank/DDBJ databases">
        <title>Luteolibacter sp. GHJ8, whole genome shotgun sequencing project.</title>
        <authorList>
            <person name="Zhao G."/>
            <person name="Shen L."/>
        </authorList>
    </citation>
    <scope>NUCLEOTIDE SEQUENCE</scope>
    <source>
        <strain evidence="1">GHJ8</strain>
    </source>
</reference>
<accession>A0ABT3GBN0</accession>
<evidence type="ECO:0000313" key="2">
    <source>
        <dbReference type="Proteomes" id="UP001165653"/>
    </source>
</evidence>
<dbReference type="EMBL" id="JAPDDR010000020">
    <property type="protein sequence ID" value="MCW1916906.1"/>
    <property type="molecule type" value="Genomic_DNA"/>
</dbReference>
<evidence type="ECO:0000313" key="1">
    <source>
        <dbReference type="EMBL" id="MCW1916906.1"/>
    </source>
</evidence>
<dbReference type="RefSeq" id="WP_264516526.1">
    <property type="nucleotide sequence ID" value="NZ_JAPDDR010000020.1"/>
</dbReference>
<comment type="caution">
    <text evidence="1">The sequence shown here is derived from an EMBL/GenBank/DDBJ whole genome shotgun (WGS) entry which is preliminary data.</text>
</comment>
<name>A0ABT3GBN0_9BACT</name>
<keyword evidence="2" id="KW-1185">Reference proteome</keyword>
<proteinExistence type="predicted"/>
<sequence length="142" mass="15211">MNNNGFSEVIASAQLRASEREAGKAAQRESLGEAIPSKHEVLHGVVHRTLLEAWRGLEAAGVKATVNTDANPRGEWQISLKLLEKPEAPRLVFSVITGLAAHLVCSREGAGAQGELDYKMLDDATPAEIARIVADYLAEVLG</sequence>
<gene>
    <name evidence="1" type="ORF">OJ996_25180</name>
</gene>